<protein>
    <submittedName>
        <fullName evidence="8">Related to permease of the major facilitator superfamily</fullName>
    </submittedName>
</protein>
<evidence type="ECO:0000313" key="9">
    <source>
        <dbReference type="Proteomes" id="UP001187682"/>
    </source>
</evidence>
<evidence type="ECO:0000259" key="7">
    <source>
        <dbReference type="PROSITE" id="PS50850"/>
    </source>
</evidence>
<proteinExistence type="predicted"/>
<dbReference type="Pfam" id="PF07690">
    <property type="entry name" value="MFS_1"/>
    <property type="match status" value="1"/>
</dbReference>
<evidence type="ECO:0000256" key="2">
    <source>
        <dbReference type="ARBA" id="ARBA00022448"/>
    </source>
</evidence>
<dbReference type="SUPFAM" id="SSF103473">
    <property type="entry name" value="MFS general substrate transporter"/>
    <property type="match status" value="1"/>
</dbReference>
<evidence type="ECO:0000313" key="8">
    <source>
        <dbReference type="EMBL" id="SPN99724.1"/>
    </source>
</evidence>
<dbReference type="FunFam" id="1.20.1250.20:FF:000013">
    <property type="entry name" value="MFS general substrate transporter"/>
    <property type="match status" value="1"/>
</dbReference>
<feature type="transmembrane region" description="Helical" evidence="6">
    <location>
        <begin position="125"/>
        <end position="148"/>
    </location>
</feature>
<feature type="transmembrane region" description="Helical" evidence="6">
    <location>
        <begin position="377"/>
        <end position="400"/>
    </location>
</feature>
<dbReference type="GO" id="GO:0016020">
    <property type="term" value="C:membrane"/>
    <property type="evidence" value="ECO:0007669"/>
    <property type="project" value="UniProtKB-SubCell"/>
</dbReference>
<accession>A0AAE8MVB7</accession>
<dbReference type="PANTHER" id="PTHR43791:SF49">
    <property type="entry name" value="TRANSPORTER, PUTATIVE (AFU_ORTHOLOGUE AFUA_4G04250)-RELATED"/>
    <property type="match status" value="1"/>
</dbReference>
<dbReference type="FunFam" id="1.20.1250.20:FF:000057">
    <property type="entry name" value="MFS general substrate transporter"/>
    <property type="match status" value="1"/>
</dbReference>
<feature type="transmembrane region" description="Helical" evidence="6">
    <location>
        <begin position="287"/>
        <end position="306"/>
    </location>
</feature>
<dbReference type="Gene3D" id="1.20.1250.20">
    <property type="entry name" value="MFS general substrate transporter like domains"/>
    <property type="match status" value="2"/>
</dbReference>
<evidence type="ECO:0000256" key="3">
    <source>
        <dbReference type="ARBA" id="ARBA00022692"/>
    </source>
</evidence>
<dbReference type="GO" id="GO:0022857">
    <property type="term" value="F:transmembrane transporter activity"/>
    <property type="evidence" value="ECO:0007669"/>
    <property type="project" value="InterPro"/>
</dbReference>
<feature type="transmembrane region" description="Helical" evidence="6">
    <location>
        <begin position="444"/>
        <end position="465"/>
    </location>
</feature>
<dbReference type="AlphaFoldDB" id="A0AAE8MVB7"/>
<feature type="transmembrane region" description="Helical" evidence="6">
    <location>
        <begin position="48"/>
        <end position="67"/>
    </location>
</feature>
<evidence type="ECO:0000256" key="6">
    <source>
        <dbReference type="SAM" id="Phobius"/>
    </source>
</evidence>
<dbReference type="PROSITE" id="PS50850">
    <property type="entry name" value="MFS"/>
    <property type="match status" value="1"/>
</dbReference>
<feature type="transmembrane region" description="Helical" evidence="6">
    <location>
        <begin position="350"/>
        <end position="371"/>
    </location>
</feature>
<evidence type="ECO:0000256" key="5">
    <source>
        <dbReference type="ARBA" id="ARBA00023136"/>
    </source>
</evidence>
<dbReference type="PANTHER" id="PTHR43791">
    <property type="entry name" value="PERMEASE-RELATED"/>
    <property type="match status" value="1"/>
</dbReference>
<comment type="subcellular location">
    <subcellularLocation>
        <location evidence="1">Membrane</location>
        <topology evidence="1">Multi-pass membrane protein</topology>
    </subcellularLocation>
</comment>
<feature type="transmembrane region" description="Helical" evidence="6">
    <location>
        <begin position="412"/>
        <end position="432"/>
    </location>
</feature>
<organism evidence="8 9">
    <name type="scientific">Cephalotrichum gorgonifer</name>
    <dbReference type="NCBI Taxonomy" id="2041049"/>
    <lineage>
        <taxon>Eukaryota</taxon>
        <taxon>Fungi</taxon>
        <taxon>Dikarya</taxon>
        <taxon>Ascomycota</taxon>
        <taxon>Pezizomycotina</taxon>
        <taxon>Sordariomycetes</taxon>
        <taxon>Hypocreomycetidae</taxon>
        <taxon>Microascales</taxon>
        <taxon>Microascaceae</taxon>
        <taxon>Cephalotrichum</taxon>
    </lineage>
</organism>
<comment type="caution">
    <text evidence="8">The sequence shown here is derived from an EMBL/GenBank/DDBJ whole genome shotgun (WGS) entry which is preliminary data.</text>
</comment>
<feature type="transmembrane region" description="Helical" evidence="6">
    <location>
        <begin position="154"/>
        <end position="172"/>
    </location>
</feature>
<dbReference type="InterPro" id="IPR020846">
    <property type="entry name" value="MFS_dom"/>
</dbReference>
<name>A0AAE8MVB7_9PEZI</name>
<gene>
    <name evidence="8" type="ORF">DNG_02575</name>
</gene>
<evidence type="ECO:0000256" key="1">
    <source>
        <dbReference type="ARBA" id="ARBA00004141"/>
    </source>
</evidence>
<keyword evidence="5 6" id="KW-0472">Membrane</keyword>
<keyword evidence="2" id="KW-0813">Transport</keyword>
<keyword evidence="3 6" id="KW-0812">Transmembrane</keyword>
<feature type="domain" description="Major facilitator superfamily (MFS) profile" evidence="7">
    <location>
        <begin position="52"/>
        <end position="472"/>
    </location>
</feature>
<keyword evidence="4 6" id="KW-1133">Transmembrane helix</keyword>
<sequence length="482" mass="51857">MGSPEKVDGAGSQAASIDMVENGGTQHAAIPDLSEEDRAMEKRIVRKIDIRLLPTTAIVYLLCYIDRSNIGNAKILNSDTGNDMLQTIHITEYQFTVALMLFLVAYSIFEPPSNVALKVFSPHRWLAFLVVGFGSFCAGIGGTTNAAGVTALRFFLGASEAGIFPGMIYYFSFWYRPEERASRIASFLCSATLSGAFGGCIAYGVGHMNGLGGLEGWRWLFIVEGAPSVVVGFLLFFFLPSYPEHVGWLTAEEKDLQVRRMGIHSTASKEKINWADAKVALKSGRLFVHYCTYFCIGSGVASLSLFSPTIVAGLGYKGLSAQLYTVPPYAVAYGVTLFAAWLSDRLKSRGLIAGTSFAVAAVAFIISAALPGDAFKARYALLCISTSGVFGGLPSLCAWVGDNSRTTTAGALATALNVAFSGPGQIIGVWIYRKQDAPVYRLGHGVNAGLSTLAAVLSFGLMFYYRRLNAKMAGTHELRWIS</sequence>
<keyword evidence="9" id="KW-1185">Reference proteome</keyword>
<feature type="transmembrane region" description="Helical" evidence="6">
    <location>
        <begin position="87"/>
        <end position="109"/>
    </location>
</feature>
<dbReference type="Proteomes" id="UP001187682">
    <property type="component" value="Unassembled WGS sequence"/>
</dbReference>
<feature type="transmembrane region" description="Helical" evidence="6">
    <location>
        <begin position="326"/>
        <end position="343"/>
    </location>
</feature>
<evidence type="ECO:0000256" key="4">
    <source>
        <dbReference type="ARBA" id="ARBA00022989"/>
    </source>
</evidence>
<dbReference type="EMBL" id="ONZQ02000003">
    <property type="protein sequence ID" value="SPN99724.1"/>
    <property type="molecule type" value="Genomic_DNA"/>
</dbReference>
<feature type="transmembrane region" description="Helical" evidence="6">
    <location>
        <begin position="184"/>
        <end position="205"/>
    </location>
</feature>
<dbReference type="InterPro" id="IPR011701">
    <property type="entry name" value="MFS"/>
</dbReference>
<dbReference type="InterPro" id="IPR036259">
    <property type="entry name" value="MFS_trans_sf"/>
</dbReference>
<feature type="transmembrane region" description="Helical" evidence="6">
    <location>
        <begin position="217"/>
        <end position="239"/>
    </location>
</feature>
<reference evidence="8" key="1">
    <citation type="submission" date="2018-03" db="EMBL/GenBank/DDBJ databases">
        <authorList>
            <person name="Guldener U."/>
        </authorList>
    </citation>
    <scope>NUCLEOTIDE SEQUENCE</scope>
</reference>